<comment type="caution">
    <text evidence="1">The sequence shown here is derived from an EMBL/GenBank/DDBJ whole genome shotgun (WGS) entry which is preliminary data.</text>
</comment>
<dbReference type="EMBL" id="FXTT01000004">
    <property type="protein sequence ID" value="SMP30880.1"/>
    <property type="molecule type" value="Genomic_DNA"/>
</dbReference>
<protein>
    <submittedName>
        <fullName evidence="1">Uncharacterized protein</fullName>
    </submittedName>
</protein>
<sequence length="154" mass="17384">MEPGHTIYAPRHLKNSGVRAFQCGNFKLYILSAGQTAPSNPDLADASELLETHIKNLFNPETPEVTGFVILHFGSDGTTISINWWVEGCVLCQEVVRRHKNGVDPIPQMRRHVTGCVWELALINHERESWLSFMMGSQQDRTAYLMAFPDIDCI</sequence>
<evidence type="ECO:0000313" key="1">
    <source>
        <dbReference type="EMBL" id="SMP30880.1"/>
    </source>
</evidence>
<evidence type="ECO:0000313" key="2">
    <source>
        <dbReference type="Proteomes" id="UP001157914"/>
    </source>
</evidence>
<gene>
    <name evidence="1" type="ORF">SAMN06265374_3351</name>
</gene>
<accession>A0ABY1PFE0</accession>
<dbReference type="RefSeq" id="WP_155189304.1">
    <property type="nucleotide sequence ID" value="NZ_BAAAEA010000004.1"/>
</dbReference>
<organism evidence="1 2">
    <name type="scientific">Roseibium denhamense</name>
    <dbReference type="NCBI Taxonomy" id="76305"/>
    <lineage>
        <taxon>Bacteria</taxon>
        <taxon>Pseudomonadati</taxon>
        <taxon>Pseudomonadota</taxon>
        <taxon>Alphaproteobacteria</taxon>
        <taxon>Hyphomicrobiales</taxon>
        <taxon>Stappiaceae</taxon>
        <taxon>Roseibium</taxon>
    </lineage>
</organism>
<keyword evidence="2" id="KW-1185">Reference proteome</keyword>
<reference evidence="1 2" key="1">
    <citation type="submission" date="2017-05" db="EMBL/GenBank/DDBJ databases">
        <authorList>
            <person name="Varghese N."/>
            <person name="Submissions S."/>
        </authorList>
    </citation>
    <scope>NUCLEOTIDE SEQUENCE [LARGE SCALE GENOMIC DNA]</scope>
    <source>
        <strain evidence="1 2">DSM 15949</strain>
    </source>
</reference>
<dbReference type="Proteomes" id="UP001157914">
    <property type="component" value="Unassembled WGS sequence"/>
</dbReference>
<proteinExistence type="predicted"/>
<name>A0ABY1PFE0_9HYPH</name>